<proteinExistence type="predicted"/>
<gene>
    <name evidence="2" type="ORF">PIB30_079443</name>
</gene>
<evidence type="ECO:0000313" key="2">
    <source>
        <dbReference type="EMBL" id="MED6199816.1"/>
    </source>
</evidence>
<comment type="caution">
    <text evidence="2">The sequence shown here is derived from an EMBL/GenBank/DDBJ whole genome shotgun (WGS) entry which is preliminary data.</text>
</comment>
<sequence length="150" mass="17139">MENRLIGIEKSIGKAKESIGSKKVHKRKPRSMKQGTVRSHGPIVRPHVFLGAFQDAFYQYPCDHTVPSRDRAGAKSMLQFLLTVRLHGVPRERTVPSSRIKIKAKNGISSFRARFKALARPNSTYMKKEQLKHKGEIPIRIILRIENSLR</sequence>
<keyword evidence="3" id="KW-1185">Reference proteome</keyword>
<dbReference type="EMBL" id="JASCZI010212575">
    <property type="protein sequence ID" value="MED6199816.1"/>
    <property type="molecule type" value="Genomic_DNA"/>
</dbReference>
<accession>A0ABU6XPH4</accession>
<protein>
    <submittedName>
        <fullName evidence="2">Uncharacterized protein</fullName>
    </submittedName>
</protein>
<organism evidence="2 3">
    <name type="scientific">Stylosanthes scabra</name>
    <dbReference type="NCBI Taxonomy" id="79078"/>
    <lineage>
        <taxon>Eukaryota</taxon>
        <taxon>Viridiplantae</taxon>
        <taxon>Streptophyta</taxon>
        <taxon>Embryophyta</taxon>
        <taxon>Tracheophyta</taxon>
        <taxon>Spermatophyta</taxon>
        <taxon>Magnoliopsida</taxon>
        <taxon>eudicotyledons</taxon>
        <taxon>Gunneridae</taxon>
        <taxon>Pentapetalae</taxon>
        <taxon>rosids</taxon>
        <taxon>fabids</taxon>
        <taxon>Fabales</taxon>
        <taxon>Fabaceae</taxon>
        <taxon>Papilionoideae</taxon>
        <taxon>50 kb inversion clade</taxon>
        <taxon>dalbergioids sensu lato</taxon>
        <taxon>Dalbergieae</taxon>
        <taxon>Pterocarpus clade</taxon>
        <taxon>Stylosanthes</taxon>
    </lineage>
</organism>
<evidence type="ECO:0000256" key="1">
    <source>
        <dbReference type="SAM" id="MobiDB-lite"/>
    </source>
</evidence>
<evidence type="ECO:0000313" key="3">
    <source>
        <dbReference type="Proteomes" id="UP001341840"/>
    </source>
</evidence>
<dbReference type="Proteomes" id="UP001341840">
    <property type="component" value="Unassembled WGS sequence"/>
</dbReference>
<name>A0ABU6XPH4_9FABA</name>
<reference evidence="2 3" key="1">
    <citation type="journal article" date="2023" name="Plants (Basel)">
        <title>Bridging the Gap: Combining Genomics and Transcriptomics Approaches to Understand Stylosanthes scabra, an Orphan Legume from the Brazilian Caatinga.</title>
        <authorList>
            <person name="Ferreira-Neto J.R.C."/>
            <person name="da Silva M.D."/>
            <person name="Binneck E."/>
            <person name="de Melo N.F."/>
            <person name="da Silva R.H."/>
            <person name="de Melo A.L.T.M."/>
            <person name="Pandolfi V."/>
            <person name="Bustamante F.O."/>
            <person name="Brasileiro-Vidal A.C."/>
            <person name="Benko-Iseppon A.M."/>
        </authorList>
    </citation>
    <scope>NUCLEOTIDE SEQUENCE [LARGE SCALE GENOMIC DNA]</scope>
    <source>
        <tissue evidence="2">Leaves</tissue>
    </source>
</reference>
<feature type="compositionally biased region" description="Basic residues" evidence="1">
    <location>
        <begin position="22"/>
        <end position="31"/>
    </location>
</feature>
<feature type="region of interest" description="Disordered" evidence="1">
    <location>
        <begin position="17"/>
        <end position="38"/>
    </location>
</feature>
<feature type="non-terminal residue" evidence="2">
    <location>
        <position position="150"/>
    </location>
</feature>